<sequence length="133" mass="14801">MNSPTYQLNVSREGRWWIIDAPEVDYRTQARTLADVEEMGRDLIAGALDVDPSTFDVSVNIAKPADVEARLAEVAELDREAQIVVSRAARGRREAARTLRDQYGLSVVDTARVLGVTRGRVYQLLGREKDTVA</sequence>
<protein>
    <submittedName>
        <fullName evidence="1">DNA-directed RNA polymerase specialized sigma24 family protein</fullName>
    </submittedName>
</protein>
<dbReference type="Proteomes" id="UP000539111">
    <property type="component" value="Unassembled WGS sequence"/>
</dbReference>
<name>A0A7Z0A9V8_9MICO</name>
<dbReference type="GO" id="GO:0000428">
    <property type="term" value="C:DNA-directed RNA polymerase complex"/>
    <property type="evidence" value="ECO:0007669"/>
    <property type="project" value="UniProtKB-KW"/>
</dbReference>
<dbReference type="RefSeq" id="WP_179426728.1">
    <property type="nucleotide sequence ID" value="NZ_JACBZP010000001.1"/>
</dbReference>
<organism evidence="1 2">
    <name type="scientific">Spelaeicoccus albus</name>
    <dbReference type="NCBI Taxonomy" id="1280376"/>
    <lineage>
        <taxon>Bacteria</taxon>
        <taxon>Bacillati</taxon>
        <taxon>Actinomycetota</taxon>
        <taxon>Actinomycetes</taxon>
        <taxon>Micrococcales</taxon>
        <taxon>Brevibacteriaceae</taxon>
        <taxon>Spelaeicoccus</taxon>
    </lineage>
</organism>
<proteinExistence type="predicted"/>
<comment type="caution">
    <text evidence="1">The sequence shown here is derived from an EMBL/GenBank/DDBJ whole genome shotgun (WGS) entry which is preliminary data.</text>
</comment>
<accession>A0A7Z0A9V8</accession>
<keyword evidence="2" id="KW-1185">Reference proteome</keyword>
<gene>
    <name evidence="1" type="ORF">BJY26_001328</name>
</gene>
<dbReference type="AlphaFoldDB" id="A0A7Z0A9V8"/>
<reference evidence="1 2" key="1">
    <citation type="submission" date="2020-07" db="EMBL/GenBank/DDBJ databases">
        <title>Sequencing the genomes of 1000 actinobacteria strains.</title>
        <authorList>
            <person name="Klenk H.-P."/>
        </authorList>
    </citation>
    <scope>NUCLEOTIDE SEQUENCE [LARGE SCALE GENOMIC DNA]</scope>
    <source>
        <strain evidence="1 2">DSM 26341</strain>
    </source>
</reference>
<dbReference type="EMBL" id="JACBZP010000001">
    <property type="protein sequence ID" value="NYI67022.1"/>
    <property type="molecule type" value="Genomic_DNA"/>
</dbReference>
<evidence type="ECO:0000313" key="1">
    <source>
        <dbReference type="EMBL" id="NYI67022.1"/>
    </source>
</evidence>
<keyword evidence="1" id="KW-0240">DNA-directed RNA polymerase</keyword>
<keyword evidence="1" id="KW-0804">Transcription</keyword>
<evidence type="ECO:0000313" key="2">
    <source>
        <dbReference type="Proteomes" id="UP000539111"/>
    </source>
</evidence>